<dbReference type="AlphaFoldDB" id="A0A2H9ZT12"/>
<dbReference type="Gene3D" id="3.40.50.1820">
    <property type="entry name" value="alpha/beta hydrolase"/>
    <property type="match status" value="1"/>
</dbReference>
<dbReference type="GO" id="GO:0016787">
    <property type="term" value="F:hydrolase activity"/>
    <property type="evidence" value="ECO:0007669"/>
    <property type="project" value="InterPro"/>
</dbReference>
<evidence type="ECO:0000259" key="1">
    <source>
        <dbReference type="Pfam" id="PF07859"/>
    </source>
</evidence>
<accession>A0A2H9ZT12</accession>
<dbReference type="Proteomes" id="UP000236161">
    <property type="component" value="Unassembled WGS sequence"/>
</dbReference>
<dbReference type="OrthoDB" id="408631at2759"/>
<protein>
    <submittedName>
        <fullName evidence="2">Putative carboxylesterase 2</fullName>
        <ecNumber evidence="2">4.2.1.105</ecNumber>
    </submittedName>
</protein>
<dbReference type="STRING" id="1088818.A0A2H9ZT12"/>
<reference evidence="2 3" key="1">
    <citation type="journal article" date="2017" name="Nature">
        <title>The Apostasia genome and the evolution of orchids.</title>
        <authorList>
            <person name="Zhang G.Q."/>
            <person name="Liu K.W."/>
            <person name="Li Z."/>
            <person name="Lohaus R."/>
            <person name="Hsiao Y.Y."/>
            <person name="Niu S.C."/>
            <person name="Wang J.Y."/>
            <person name="Lin Y.C."/>
            <person name="Xu Q."/>
            <person name="Chen L.J."/>
            <person name="Yoshida K."/>
            <person name="Fujiwara S."/>
            <person name="Wang Z.W."/>
            <person name="Zhang Y.Q."/>
            <person name="Mitsuda N."/>
            <person name="Wang M."/>
            <person name="Liu G.H."/>
            <person name="Pecoraro L."/>
            <person name="Huang H.X."/>
            <person name="Xiao X.J."/>
            <person name="Lin M."/>
            <person name="Wu X.Y."/>
            <person name="Wu W.L."/>
            <person name="Chen Y.Y."/>
            <person name="Chang S.B."/>
            <person name="Sakamoto S."/>
            <person name="Ohme-Takagi M."/>
            <person name="Yagi M."/>
            <person name="Zeng S.J."/>
            <person name="Shen C.Y."/>
            <person name="Yeh C.M."/>
            <person name="Luo Y.B."/>
            <person name="Tsai W.C."/>
            <person name="Van de Peer Y."/>
            <person name="Liu Z.J."/>
        </authorList>
    </citation>
    <scope>NUCLEOTIDE SEQUENCE [LARGE SCALE GENOMIC DNA]</scope>
    <source>
        <strain evidence="3">cv. Shenzhen</strain>
        <tissue evidence="2">Stem</tissue>
    </source>
</reference>
<dbReference type="SUPFAM" id="SSF53474">
    <property type="entry name" value="alpha/beta-Hydrolases"/>
    <property type="match status" value="1"/>
</dbReference>
<dbReference type="InterPro" id="IPR050466">
    <property type="entry name" value="Carboxylest/Gibb_receptor"/>
</dbReference>
<gene>
    <name evidence="2" type="primary">CXE2</name>
    <name evidence="2" type="ORF">AXF42_Ash020309</name>
</gene>
<dbReference type="Pfam" id="PF07859">
    <property type="entry name" value="Abhydrolase_3"/>
    <property type="match status" value="1"/>
</dbReference>
<evidence type="ECO:0000313" key="2">
    <source>
        <dbReference type="EMBL" id="PKA46418.1"/>
    </source>
</evidence>
<sequence length="338" mass="36848">MLSICPPTILKIPIVAMSESDADDQIIYELTWTFRVYRSGRVERIAPATTVPPSLDTATGVDSKDVIINPSSGLSVRLYLPPTTASSCDRKLLVVVYFHGGGFSAMSTSSLVYHNCLNTLTAKASVLAVSVEYRLAPENPIPAAYDDCLEAVQWVSGHSGGGGQEPWLSKFGDLDKIFLAGDSAGGNISHNVAMILGREGKKVEGVVLVCPGFWGKERIGSEKEERGSYVKAVELDGLWPIICPGLTGLDEPWINPVADGGRSLAALGCRRVLVYVAELDLLVDRGRIYYEKLKESGWEGEAEYMETEGKDHCFFLLDPSSDKTEEFFERVASFLNRA</sequence>
<evidence type="ECO:0000313" key="3">
    <source>
        <dbReference type="Proteomes" id="UP000236161"/>
    </source>
</evidence>
<proteinExistence type="predicted"/>
<feature type="domain" description="Alpha/beta hydrolase fold-3" evidence="1">
    <location>
        <begin position="95"/>
        <end position="315"/>
    </location>
</feature>
<keyword evidence="2" id="KW-0456">Lyase</keyword>
<dbReference type="EC" id="4.2.1.105" evidence="2"/>
<dbReference type="InterPro" id="IPR029058">
    <property type="entry name" value="AB_hydrolase_fold"/>
</dbReference>
<name>A0A2H9ZT12_9ASPA</name>
<organism evidence="2 3">
    <name type="scientific">Apostasia shenzhenica</name>
    <dbReference type="NCBI Taxonomy" id="1088818"/>
    <lineage>
        <taxon>Eukaryota</taxon>
        <taxon>Viridiplantae</taxon>
        <taxon>Streptophyta</taxon>
        <taxon>Embryophyta</taxon>
        <taxon>Tracheophyta</taxon>
        <taxon>Spermatophyta</taxon>
        <taxon>Magnoliopsida</taxon>
        <taxon>Liliopsida</taxon>
        <taxon>Asparagales</taxon>
        <taxon>Orchidaceae</taxon>
        <taxon>Apostasioideae</taxon>
        <taxon>Apostasia</taxon>
    </lineage>
</organism>
<dbReference type="PANTHER" id="PTHR23024">
    <property type="entry name" value="ARYLACETAMIDE DEACETYLASE"/>
    <property type="match status" value="1"/>
</dbReference>
<dbReference type="EMBL" id="KZ454165">
    <property type="protein sequence ID" value="PKA46418.1"/>
    <property type="molecule type" value="Genomic_DNA"/>
</dbReference>
<keyword evidence="3" id="KW-1185">Reference proteome</keyword>
<dbReference type="PANTHER" id="PTHR23024:SF577">
    <property type="entry name" value="CARBOXYLESTERASE 2-RELATED"/>
    <property type="match status" value="1"/>
</dbReference>
<dbReference type="GO" id="GO:0033987">
    <property type="term" value="F:2-hydroxyisoflavanone dehydratase activity"/>
    <property type="evidence" value="ECO:0007669"/>
    <property type="project" value="UniProtKB-EC"/>
</dbReference>
<dbReference type="InterPro" id="IPR013094">
    <property type="entry name" value="AB_hydrolase_3"/>
</dbReference>